<dbReference type="GO" id="GO:0020037">
    <property type="term" value="F:heme binding"/>
    <property type="evidence" value="ECO:0007669"/>
    <property type="project" value="InterPro"/>
</dbReference>
<name>A0A445E6P9_ARAHY</name>
<evidence type="ECO:0000256" key="1">
    <source>
        <dbReference type="ARBA" id="ARBA00010617"/>
    </source>
</evidence>
<accession>A0A445E6P9</accession>
<reference evidence="2 3" key="1">
    <citation type="submission" date="2019-01" db="EMBL/GenBank/DDBJ databases">
        <title>Sequencing of cultivated peanut Arachis hypogaea provides insights into genome evolution and oil improvement.</title>
        <authorList>
            <person name="Chen X."/>
        </authorList>
    </citation>
    <scope>NUCLEOTIDE SEQUENCE [LARGE SCALE GENOMIC DNA]</scope>
    <source>
        <strain evidence="3">cv. Fuhuasheng</strain>
        <tissue evidence="2">Leaves</tissue>
    </source>
</reference>
<evidence type="ECO:0000313" key="2">
    <source>
        <dbReference type="EMBL" id="RYR70985.1"/>
    </source>
</evidence>
<dbReference type="PANTHER" id="PTHR47950:SF44">
    <property type="entry name" value="CYTOCHROME P450, FAMILY 76, SUBFAMILY C, POLYPEPTIDE 5-RELATED"/>
    <property type="match status" value="1"/>
</dbReference>
<comment type="caution">
    <text evidence="2">The sequence shown here is derived from an EMBL/GenBank/DDBJ whole genome shotgun (WGS) entry which is preliminary data.</text>
</comment>
<dbReference type="EMBL" id="SDMP01000002">
    <property type="protein sequence ID" value="RYR70985.1"/>
    <property type="molecule type" value="Genomic_DNA"/>
</dbReference>
<dbReference type="Proteomes" id="UP000289738">
    <property type="component" value="Chromosome A02"/>
</dbReference>
<organism evidence="2 3">
    <name type="scientific">Arachis hypogaea</name>
    <name type="common">Peanut</name>
    <dbReference type="NCBI Taxonomy" id="3818"/>
    <lineage>
        <taxon>Eukaryota</taxon>
        <taxon>Viridiplantae</taxon>
        <taxon>Streptophyta</taxon>
        <taxon>Embryophyta</taxon>
        <taxon>Tracheophyta</taxon>
        <taxon>Spermatophyta</taxon>
        <taxon>Magnoliopsida</taxon>
        <taxon>eudicotyledons</taxon>
        <taxon>Gunneridae</taxon>
        <taxon>Pentapetalae</taxon>
        <taxon>rosids</taxon>
        <taxon>fabids</taxon>
        <taxon>Fabales</taxon>
        <taxon>Fabaceae</taxon>
        <taxon>Papilionoideae</taxon>
        <taxon>50 kb inversion clade</taxon>
        <taxon>dalbergioids sensu lato</taxon>
        <taxon>Dalbergieae</taxon>
        <taxon>Pterocarpus clade</taxon>
        <taxon>Arachis</taxon>
    </lineage>
</organism>
<sequence>MYGLWGEIQIFGQNPNEFMLEIFLEINSFWGRKKNLSYGTIGLYYIVLGTLVHGYDWKLVNGQKAKDLDMSENFGLTLHKAQSLQAIPIKN</sequence>
<keyword evidence="3" id="KW-1185">Reference proteome</keyword>
<comment type="similarity">
    <text evidence="1">Belongs to the cytochrome P450 family.</text>
</comment>
<dbReference type="STRING" id="3818.A0A445E6P9"/>
<dbReference type="PANTHER" id="PTHR47950">
    <property type="entry name" value="CYTOCHROME P450, FAMILY 76, SUBFAMILY C, POLYPEPTIDE 5-RELATED"/>
    <property type="match status" value="1"/>
</dbReference>
<dbReference type="InterPro" id="IPR036396">
    <property type="entry name" value="Cyt_P450_sf"/>
</dbReference>
<dbReference type="GO" id="GO:0004497">
    <property type="term" value="F:monooxygenase activity"/>
    <property type="evidence" value="ECO:0007669"/>
    <property type="project" value="InterPro"/>
</dbReference>
<dbReference type="GO" id="GO:0016705">
    <property type="term" value="F:oxidoreductase activity, acting on paired donors, with incorporation or reduction of molecular oxygen"/>
    <property type="evidence" value="ECO:0007669"/>
    <property type="project" value="InterPro"/>
</dbReference>
<dbReference type="GO" id="GO:0005506">
    <property type="term" value="F:iron ion binding"/>
    <property type="evidence" value="ECO:0007669"/>
    <property type="project" value="InterPro"/>
</dbReference>
<gene>
    <name evidence="2" type="ORF">Ahy_A02g005291</name>
</gene>
<dbReference type="AlphaFoldDB" id="A0A445E6P9"/>
<dbReference type="SUPFAM" id="SSF48264">
    <property type="entry name" value="Cytochrome P450"/>
    <property type="match status" value="1"/>
</dbReference>
<protein>
    <submittedName>
        <fullName evidence="2">Uncharacterized protein</fullName>
    </submittedName>
</protein>
<evidence type="ECO:0000313" key="3">
    <source>
        <dbReference type="Proteomes" id="UP000289738"/>
    </source>
</evidence>
<proteinExistence type="inferred from homology"/>